<dbReference type="NCBIfam" id="NF004076">
    <property type="entry name" value="PRK05581.1-4"/>
    <property type="match status" value="1"/>
</dbReference>
<name>A0ABU2IHL2_9LIST</name>
<dbReference type="RefSeq" id="WP_230911926.1">
    <property type="nucleotide sequence ID" value="NZ_CP156021.1"/>
</dbReference>
<gene>
    <name evidence="3" type="ORF">QJV39_10315</name>
</gene>
<evidence type="ECO:0000313" key="4">
    <source>
        <dbReference type="Proteomes" id="UP001267344"/>
    </source>
</evidence>
<keyword evidence="2" id="KW-0413">Isomerase</keyword>
<sequence length="224" mass="25199">MSKIAASIMCADQLHLGDELRRLESAGVELLHCDVMDGVYVNNLALGPEYLEIVRNNTEIPLDIHLATITPLKYIDMFGPVKPEYISFHVEVAEDVSEVIRKIRSYNVKPSIAINPETPIEAIYPYLDDVEMVLMMTVNPGFAGQKFQSDVLQKLDDLKAKLAGKVHVPLIEVDGNINKETVGLMRDCLPDIYVLGTSALFHNRDKTSYAERLVHIWSDVEKYV</sequence>
<protein>
    <submittedName>
        <fullName evidence="3">Ribulose-phosphate 3-epimerase</fullName>
    </submittedName>
</protein>
<keyword evidence="1" id="KW-0479">Metal-binding</keyword>
<comment type="caution">
    <text evidence="3">The sequence shown here is derived from an EMBL/GenBank/DDBJ whole genome shotgun (WGS) entry which is preliminary data.</text>
</comment>
<dbReference type="SUPFAM" id="SSF51366">
    <property type="entry name" value="Ribulose-phoshate binding barrel"/>
    <property type="match status" value="1"/>
</dbReference>
<accession>A0ABU2IHL2</accession>
<dbReference type="Gene3D" id="3.20.20.70">
    <property type="entry name" value="Aldolase class I"/>
    <property type="match status" value="1"/>
</dbReference>
<dbReference type="Pfam" id="PF00834">
    <property type="entry name" value="Ribul_P_3_epim"/>
    <property type="match status" value="1"/>
</dbReference>
<reference evidence="3 4" key="1">
    <citation type="submission" date="2023-05" db="EMBL/GenBank/DDBJ databases">
        <title>A Combination of Whole Genome Sequencing and Metagenomics Reveals Diversity of Listeria spp. in Soil Collected from the Nantahala National Forest.</title>
        <authorList>
            <person name="Wang J."/>
            <person name="Schamp C.N."/>
            <person name="Hudson L.K."/>
            <person name="Chaggar H.K."/>
            <person name="Bryan D.W."/>
            <person name="Radosevich M."/>
            <person name="Denes T.G."/>
        </authorList>
    </citation>
    <scope>NUCLEOTIDE SEQUENCE [LARGE SCALE GENOMIC DNA]</scope>
    <source>
        <strain evidence="3 4">UTK S2-0009</strain>
    </source>
</reference>
<dbReference type="Proteomes" id="UP001267344">
    <property type="component" value="Unassembled WGS sequence"/>
</dbReference>
<dbReference type="PANTHER" id="PTHR11749">
    <property type="entry name" value="RIBULOSE-5-PHOSPHATE-3-EPIMERASE"/>
    <property type="match status" value="1"/>
</dbReference>
<organism evidence="3 4">
    <name type="scientific">Listeria swaminathanii</name>
    <dbReference type="NCBI Taxonomy" id="2713501"/>
    <lineage>
        <taxon>Bacteria</taxon>
        <taxon>Bacillati</taxon>
        <taxon>Bacillota</taxon>
        <taxon>Bacilli</taxon>
        <taxon>Bacillales</taxon>
        <taxon>Listeriaceae</taxon>
        <taxon>Listeria</taxon>
    </lineage>
</organism>
<keyword evidence="4" id="KW-1185">Reference proteome</keyword>
<dbReference type="InterPro" id="IPR000056">
    <property type="entry name" value="Ribul_P_3_epim-like"/>
</dbReference>
<evidence type="ECO:0000313" key="3">
    <source>
        <dbReference type="EMBL" id="MDT0097096.1"/>
    </source>
</evidence>
<dbReference type="CDD" id="cd00429">
    <property type="entry name" value="RPE"/>
    <property type="match status" value="1"/>
</dbReference>
<evidence type="ECO:0000256" key="2">
    <source>
        <dbReference type="ARBA" id="ARBA00023235"/>
    </source>
</evidence>
<dbReference type="InterPro" id="IPR011060">
    <property type="entry name" value="RibuloseP-bd_barrel"/>
</dbReference>
<dbReference type="InterPro" id="IPR013785">
    <property type="entry name" value="Aldolase_TIM"/>
</dbReference>
<proteinExistence type="predicted"/>
<dbReference type="EMBL" id="JASBAG010000003">
    <property type="protein sequence ID" value="MDT0097096.1"/>
    <property type="molecule type" value="Genomic_DNA"/>
</dbReference>
<evidence type="ECO:0000256" key="1">
    <source>
        <dbReference type="ARBA" id="ARBA00022723"/>
    </source>
</evidence>
<dbReference type="PROSITE" id="PS01086">
    <property type="entry name" value="RIBUL_P_3_EPIMER_2"/>
    <property type="match status" value="1"/>
</dbReference>
<dbReference type="GeneID" id="93240548"/>